<dbReference type="AlphaFoldDB" id="A0A545U2Y2"/>
<comment type="subunit">
    <text evidence="2">Monomer.</text>
</comment>
<dbReference type="OrthoDB" id="9788640at2"/>
<dbReference type="SUPFAM" id="SSF56672">
    <property type="entry name" value="DNA/RNA polymerases"/>
    <property type="match status" value="1"/>
</dbReference>
<evidence type="ECO:0000256" key="4">
    <source>
        <dbReference type="ARBA" id="ARBA00022763"/>
    </source>
</evidence>
<evidence type="ECO:0000256" key="6">
    <source>
        <dbReference type="ARBA" id="ARBA00049244"/>
    </source>
</evidence>
<evidence type="ECO:0000313" key="10">
    <source>
        <dbReference type="Proteomes" id="UP000315252"/>
    </source>
</evidence>
<organism evidence="9 10">
    <name type="scientific">Denitrobaculum tricleocarpae</name>
    <dbReference type="NCBI Taxonomy" id="2591009"/>
    <lineage>
        <taxon>Bacteria</taxon>
        <taxon>Pseudomonadati</taxon>
        <taxon>Pseudomonadota</taxon>
        <taxon>Alphaproteobacteria</taxon>
        <taxon>Rhodospirillales</taxon>
        <taxon>Rhodospirillaceae</taxon>
        <taxon>Denitrobaculum</taxon>
    </lineage>
</organism>
<proteinExistence type="inferred from homology"/>
<evidence type="ECO:0000256" key="1">
    <source>
        <dbReference type="ARBA" id="ARBA00010945"/>
    </source>
</evidence>
<keyword evidence="4" id="KW-0227">DNA damage</keyword>
<dbReference type="InterPro" id="IPR043128">
    <property type="entry name" value="Rev_trsase/Diguanyl_cyclase"/>
</dbReference>
<name>A0A545U2Y2_9PROT</name>
<comment type="function">
    <text evidence="5">Poorly processive, error-prone DNA polymerase involved in untargeted mutagenesis. Copies undamaged DNA at stalled replication forks, which arise in vivo from mismatched or misaligned primer ends. These misaligned primers can be extended by PolIV. Exhibits no 3'-5' exonuclease (proofreading) activity. May be involved in translesional synthesis, in conjunction with the beta clamp from PolIII.</text>
</comment>
<protein>
    <recommendedName>
        <fullName evidence="3">DNA-directed DNA polymerase</fullName>
        <ecNumber evidence="3">2.7.7.7</ecNumber>
    </recommendedName>
</protein>
<feature type="domain" description="DNA polymerase Y-family little finger" evidence="8">
    <location>
        <begin position="249"/>
        <end position="348"/>
    </location>
</feature>
<evidence type="ECO:0000256" key="3">
    <source>
        <dbReference type="ARBA" id="ARBA00012417"/>
    </source>
</evidence>
<dbReference type="Proteomes" id="UP000315252">
    <property type="component" value="Unassembled WGS sequence"/>
</dbReference>
<dbReference type="GO" id="GO:0006281">
    <property type="term" value="P:DNA repair"/>
    <property type="evidence" value="ECO:0007669"/>
    <property type="project" value="InterPro"/>
</dbReference>
<evidence type="ECO:0000256" key="2">
    <source>
        <dbReference type="ARBA" id="ARBA00011245"/>
    </source>
</evidence>
<dbReference type="Pfam" id="PF00817">
    <property type="entry name" value="IMS"/>
    <property type="match status" value="1"/>
</dbReference>
<comment type="catalytic activity">
    <reaction evidence="6">
        <text>DNA(n) + a 2'-deoxyribonucleoside 5'-triphosphate = DNA(n+1) + diphosphate</text>
        <dbReference type="Rhea" id="RHEA:22508"/>
        <dbReference type="Rhea" id="RHEA-COMP:17339"/>
        <dbReference type="Rhea" id="RHEA-COMP:17340"/>
        <dbReference type="ChEBI" id="CHEBI:33019"/>
        <dbReference type="ChEBI" id="CHEBI:61560"/>
        <dbReference type="ChEBI" id="CHEBI:173112"/>
        <dbReference type="EC" id="2.7.7.7"/>
    </reaction>
</comment>
<dbReference type="InterPro" id="IPR001126">
    <property type="entry name" value="UmuC"/>
</dbReference>
<accession>A0A545U2Y2</accession>
<dbReference type="PANTHER" id="PTHR35369:SF2">
    <property type="entry name" value="BLR3025 PROTEIN"/>
    <property type="match status" value="1"/>
</dbReference>
<dbReference type="Pfam" id="PF11799">
    <property type="entry name" value="IMS_C"/>
    <property type="match status" value="1"/>
</dbReference>
<comment type="similarity">
    <text evidence="1">Belongs to the DNA polymerase type-Y family.</text>
</comment>
<dbReference type="Gene3D" id="3.30.70.270">
    <property type="match status" value="1"/>
</dbReference>
<dbReference type="PANTHER" id="PTHR35369">
    <property type="entry name" value="BLR3025 PROTEIN-RELATED"/>
    <property type="match status" value="1"/>
</dbReference>
<feature type="domain" description="UmuC" evidence="7">
    <location>
        <begin position="32"/>
        <end position="151"/>
    </location>
</feature>
<evidence type="ECO:0000259" key="7">
    <source>
        <dbReference type="Pfam" id="PF00817"/>
    </source>
</evidence>
<gene>
    <name evidence="9" type="ORF">FKG95_04110</name>
</gene>
<evidence type="ECO:0000259" key="8">
    <source>
        <dbReference type="Pfam" id="PF11799"/>
    </source>
</evidence>
<dbReference type="InterPro" id="IPR050356">
    <property type="entry name" value="SulA_CellDiv_inhibitor"/>
</dbReference>
<dbReference type="InterPro" id="IPR043502">
    <property type="entry name" value="DNA/RNA_pol_sf"/>
</dbReference>
<evidence type="ECO:0000256" key="5">
    <source>
        <dbReference type="ARBA" id="ARBA00025589"/>
    </source>
</evidence>
<dbReference type="GO" id="GO:0003684">
    <property type="term" value="F:damaged DNA binding"/>
    <property type="evidence" value="ECO:0007669"/>
    <property type="project" value="InterPro"/>
</dbReference>
<dbReference type="Gene3D" id="3.40.1170.60">
    <property type="match status" value="1"/>
</dbReference>
<comment type="caution">
    <text evidence="9">The sequence shown here is derived from an EMBL/GenBank/DDBJ whole genome shotgun (WGS) entry which is preliminary data.</text>
</comment>
<evidence type="ECO:0000313" key="9">
    <source>
        <dbReference type="EMBL" id="TQV83773.1"/>
    </source>
</evidence>
<reference evidence="9 10" key="1">
    <citation type="submission" date="2019-06" db="EMBL/GenBank/DDBJ databases">
        <title>Whole genome sequence for Rhodospirillaceae sp. R148.</title>
        <authorList>
            <person name="Wang G."/>
        </authorList>
    </citation>
    <scope>NUCLEOTIDE SEQUENCE [LARGE SCALE GENOMIC DNA]</scope>
    <source>
        <strain evidence="9 10">R148</strain>
    </source>
</reference>
<dbReference type="EC" id="2.7.7.7" evidence="3"/>
<dbReference type="InterPro" id="IPR017961">
    <property type="entry name" value="DNA_pol_Y-fam_little_finger"/>
</dbReference>
<keyword evidence="10" id="KW-1185">Reference proteome</keyword>
<sequence length="541" mass="59284">MQRRIVSLWLPRLPTDRLIRRQSNPQGNAWWDKALAVTAETGNRVVISAVTRAAELAGIAPGMALADARAVLPDLFTLPADERADAAMMERLARWCGAYTPWVSLDGPDGLWLDVTGCAHLRGGEEALLNDLLERLSGYGFSVRGALADTPGGAWAFARCGEDRQVIPSGGTRAALAPLPVAALRLESETLSKLSRLGLRRIGDLYGLSRISLANRFRLDVVRRLDQALGSAAEPITPRAHERPYRVRMAFPEPLVQADDIAEALKRLLQKLCARLRQAQYGCRRLEFQCHRVDGDTQRLEIGTARPLRDPKQLARLFAEHLSQLDAAFGFEALVLSASGVEPLGALQEAIPVGTPEGDASGGAAGENGTAPLIDLLGNRLGFERIQRLQPVASYLPERAYRSVSAAQSDALSDITSDATSDADAAIAPHGAGAPWPARLLRPARLLKMPEAVETLSLLPPGEPGTPPALFVWRRVRHKVRAAEGPERLSPEWWRRDPAWSKGARDYWRVEDEAGRRFWLYREGPLRSGVPVTWFLHGLFA</sequence>
<dbReference type="CDD" id="cd03468">
    <property type="entry name" value="PolY_like"/>
    <property type="match status" value="1"/>
</dbReference>
<dbReference type="EMBL" id="VHSH01000001">
    <property type="protein sequence ID" value="TQV83773.1"/>
    <property type="molecule type" value="Genomic_DNA"/>
</dbReference>